<reference evidence="5" key="1">
    <citation type="submission" date="2024-05" db="EMBL/GenBank/DDBJ databases">
        <authorList>
            <person name="Luo Y.-C."/>
            <person name="Nicholds J."/>
            <person name="Mortimer T."/>
            <person name="Maboni G."/>
        </authorList>
    </citation>
    <scope>NUCLEOTIDE SEQUENCE</scope>
    <source>
        <strain evidence="5">124370</strain>
        <strain evidence="6">124566</strain>
        <strain evidence="4">124953</strain>
        <strain evidence="3">130308</strain>
        <strain evidence="2">130416</strain>
    </source>
</reference>
<dbReference type="EMBL" id="CP158272">
    <property type="protein sequence ID" value="XDJ99772.1"/>
    <property type="molecule type" value="Genomic_DNA"/>
</dbReference>
<feature type="compositionally biased region" description="Polar residues" evidence="1">
    <location>
        <begin position="166"/>
        <end position="184"/>
    </location>
</feature>
<evidence type="ECO:0000313" key="5">
    <source>
        <dbReference type="EMBL" id="XDJ97125.1"/>
    </source>
</evidence>
<dbReference type="EMBL" id="CP158269">
    <property type="protein sequence ID" value="XDJ88817.1"/>
    <property type="molecule type" value="Genomic_DNA"/>
</dbReference>
<accession>A0AB39H491</accession>
<proteinExistence type="predicted"/>
<dbReference type="AlphaFoldDB" id="A0AB39H491"/>
<evidence type="ECO:0000313" key="3">
    <source>
        <dbReference type="EMBL" id="XDJ90192.1"/>
    </source>
</evidence>
<dbReference type="EMBL" id="CP158271">
    <property type="protein sequence ID" value="XDJ93424.1"/>
    <property type="molecule type" value="Genomic_DNA"/>
</dbReference>
<protein>
    <submittedName>
        <fullName evidence="5">Uncharacterized protein</fullName>
    </submittedName>
</protein>
<organism evidence="5">
    <name type="scientific">Castellaniella ginsengisoli</name>
    <dbReference type="NCBI Taxonomy" id="546114"/>
    <lineage>
        <taxon>Bacteria</taxon>
        <taxon>Pseudomonadati</taxon>
        <taxon>Pseudomonadota</taxon>
        <taxon>Betaproteobacteria</taxon>
        <taxon>Burkholderiales</taxon>
        <taxon>Alcaligenaceae</taxon>
        <taxon>Castellaniella</taxon>
    </lineage>
</organism>
<dbReference type="EMBL" id="CP158270">
    <property type="protein sequence ID" value="XDJ90192.1"/>
    <property type="molecule type" value="Genomic_DNA"/>
</dbReference>
<gene>
    <name evidence="4" type="ORF">ABRY95_13820</name>
    <name evidence="2" type="ORF">ABRY98_04420</name>
    <name evidence="5" type="ORF">ABRZ05_05310</name>
    <name evidence="6" type="ORF">ABRZ11_04965</name>
    <name evidence="3" type="ORF">ABRZ12_11060</name>
</gene>
<evidence type="ECO:0000313" key="2">
    <source>
        <dbReference type="EMBL" id="XDJ88817.1"/>
    </source>
</evidence>
<dbReference type="EMBL" id="CP158273">
    <property type="protein sequence ID" value="XDJ97125.1"/>
    <property type="molecule type" value="Genomic_DNA"/>
</dbReference>
<evidence type="ECO:0000313" key="4">
    <source>
        <dbReference type="EMBL" id="XDJ93424.1"/>
    </source>
</evidence>
<evidence type="ECO:0000256" key="1">
    <source>
        <dbReference type="SAM" id="MobiDB-lite"/>
    </source>
</evidence>
<sequence>MRMKITGLQDVQRALKKELDKLRLPHYALVGIHESAGVEPESDGMTVATLGAIQHFGADIDHPGGTRYVVGKDGKTRFVSNDFTGPVSGVTGPHKIKIPARPWLDTGAAAGAQEYVDTIRDGIEEGLDSKRIMARVGLEAEGAIKDYITNLDTPPNAASTIRKKGSSNPLIDTGNMRDSVTSTVVRKKPKEGL</sequence>
<name>A0AB39H491_9BURK</name>
<feature type="region of interest" description="Disordered" evidence="1">
    <location>
        <begin position="154"/>
        <end position="193"/>
    </location>
</feature>
<dbReference type="RefSeq" id="WP_368648977.1">
    <property type="nucleotide sequence ID" value="NZ_CP158269.1"/>
</dbReference>
<evidence type="ECO:0000313" key="6">
    <source>
        <dbReference type="EMBL" id="XDJ99772.1"/>
    </source>
</evidence>